<accession>X0TZN0</accession>
<evidence type="ECO:0000259" key="1">
    <source>
        <dbReference type="Pfam" id="PF21018"/>
    </source>
</evidence>
<dbReference type="AlphaFoldDB" id="X0TZN0"/>
<dbReference type="Gene3D" id="2.40.50.250">
    <property type="entry name" value="bipa protein"/>
    <property type="match status" value="1"/>
</dbReference>
<sequence>KLTNMRASGSDDAIALVPPRQITLEFALEFIEDDEMVEITPKHIRLRKLHLTEIDRKRVSRRTQSK</sequence>
<dbReference type="Gene3D" id="3.30.70.870">
    <property type="entry name" value="Elongation Factor G (Translational Gtpase), domain 3"/>
    <property type="match status" value="1"/>
</dbReference>
<dbReference type="EMBL" id="BARS01017046">
    <property type="protein sequence ID" value="GAF93612.1"/>
    <property type="molecule type" value="Genomic_DNA"/>
</dbReference>
<name>X0TZN0_9ZZZZ</name>
<dbReference type="InterPro" id="IPR042116">
    <property type="entry name" value="TypA/BipA_C"/>
</dbReference>
<feature type="non-terminal residue" evidence="2">
    <location>
        <position position="1"/>
    </location>
</feature>
<gene>
    <name evidence="2" type="ORF">S01H1_27939</name>
</gene>
<protein>
    <recommendedName>
        <fullName evidence="1">TypA/BipA C-terminal domain-containing protein</fullName>
    </recommendedName>
</protein>
<evidence type="ECO:0000313" key="2">
    <source>
        <dbReference type="EMBL" id="GAF93612.1"/>
    </source>
</evidence>
<organism evidence="2">
    <name type="scientific">marine sediment metagenome</name>
    <dbReference type="NCBI Taxonomy" id="412755"/>
    <lineage>
        <taxon>unclassified sequences</taxon>
        <taxon>metagenomes</taxon>
        <taxon>ecological metagenomes</taxon>
    </lineage>
</organism>
<dbReference type="InterPro" id="IPR048876">
    <property type="entry name" value="BipA_C"/>
</dbReference>
<comment type="caution">
    <text evidence="2">The sequence shown here is derived from an EMBL/GenBank/DDBJ whole genome shotgun (WGS) entry which is preliminary data.</text>
</comment>
<proteinExistence type="predicted"/>
<dbReference type="Pfam" id="PF21018">
    <property type="entry name" value="BipA_C"/>
    <property type="match status" value="1"/>
</dbReference>
<reference evidence="2" key="1">
    <citation type="journal article" date="2014" name="Front. Microbiol.">
        <title>High frequency of phylogenetically diverse reductive dehalogenase-homologous genes in deep subseafloor sedimentary metagenomes.</title>
        <authorList>
            <person name="Kawai M."/>
            <person name="Futagami T."/>
            <person name="Toyoda A."/>
            <person name="Takaki Y."/>
            <person name="Nishi S."/>
            <person name="Hori S."/>
            <person name="Arai W."/>
            <person name="Tsubouchi T."/>
            <person name="Morono Y."/>
            <person name="Uchiyama I."/>
            <person name="Ito T."/>
            <person name="Fujiyama A."/>
            <person name="Inagaki F."/>
            <person name="Takami H."/>
        </authorList>
    </citation>
    <scope>NUCLEOTIDE SEQUENCE</scope>
    <source>
        <strain evidence="2">Expedition CK06-06</strain>
    </source>
</reference>
<feature type="domain" description="TypA/BipA C-terminal" evidence="1">
    <location>
        <begin position="1"/>
        <end position="52"/>
    </location>
</feature>